<evidence type="ECO:0000256" key="1">
    <source>
        <dbReference type="ARBA" id="ARBA00001954"/>
    </source>
</evidence>
<dbReference type="Proteomes" id="UP000298050">
    <property type="component" value="Unassembled WGS sequence"/>
</dbReference>
<dbReference type="GO" id="GO:0016706">
    <property type="term" value="F:2-oxoglutarate-dependent dioxygenase activity"/>
    <property type="evidence" value="ECO:0007669"/>
    <property type="project" value="UniProtKB-ARBA"/>
</dbReference>
<sequence length="273" mass="29682">MDSEMMRERIARDGFCVVERALSAQRLERVREALARGVELTRELPGGTHIASLDPNDRNLRVNNLPAIDPVFTELLLRDDALAAVTAAIGENVIVSNFTANIALPGSGSMNLHSDQALVIPGPWLHPWAVNVIWCLDDVHAGNGATRYLPGSHRFTTLEEVPENALEQTLPFEAPAGSFIAMEGRMWHTSGCNSSADEQRRMLFAYYSADFIRPQANWSLCLPAPVREAMDERCQALFGVTPIGNTRIGAAMTRLSGTQRNAAQIAAASTSGG</sequence>
<dbReference type="AlphaFoldDB" id="A0A4Z0LVV4"/>
<keyword evidence="3" id="KW-1185">Reference proteome</keyword>
<dbReference type="GO" id="GO:0005506">
    <property type="term" value="F:iron ion binding"/>
    <property type="evidence" value="ECO:0007669"/>
    <property type="project" value="UniProtKB-ARBA"/>
</dbReference>
<dbReference type="PANTHER" id="PTHR20883:SF48">
    <property type="entry name" value="ECTOINE DIOXYGENASE"/>
    <property type="match status" value="1"/>
</dbReference>
<evidence type="ECO:0000313" key="3">
    <source>
        <dbReference type="Proteomes" id="UP000298050"/>
    </source>
</evidence>
<dbReference type="InterPro" id="IPR008775">
    <property type="entry name" value="Phytyl_CoA_dOase-like"/>
</dbReference>
<proteinExistence type="predicted"/>
<dbReference type="SUPFAM" id="SSF51197">
    <property type="entry name" value="Clavaminate synthase-like"/>
    <property type="match status" value="1"/>
</dbReference>
<evidence type="ECO:0008006" key="4">
    <source>
        <dbReference type="Google" id="ProtNLM"/>
    </source>
</evidence>
<gene>
    <name evidence="2" type="ORF">E4634_18515</name>
</gene>
<dbReference type="Pfam" id="PF05721">
    <property type="entry name" value="PhyH"/>
    <property type="match status" value="1"/>
</dbReference>
<dbReference type="RefSeq" id="WP_135446161.1">
    <property type="nucleotide sequence ID" value="NZ_SRLE01000014.1"/>
</dbReference>
<comment type="cofactor">
    <cofactor evidence="1">
        <name>Fe(2+)</name>
        <dbReference type="ChEBI" id="CHEBI:29033"/>
    </cofactor>
</comment>
<dbReference type="EMBL" id="SRLE01000014">
    <property type="protein sequence ID" value="TGD71268.1"/>
    <property type="molecule type" value="Genomic_DNA"/>
</dbReference>
<protein>
    <recommendedName>
        <fullName evidence="4">Phytanoyl-CoA dioxygenase family protein</fullName>
    </recommendedName>
</protein>
<evidence type="ECO:0000313" key="2">
    <source>
        <dbReference type="EMBL" id="TGD71268.1"/>
    </source>
</evidence>
<dbReference type="PANTHER" id="PTHR20883">
    <property type="entry name" value="PHYTANOYL-COA DIOXYGENASE DOMAIN CONTAINING 1"/>
    <property type="match status" value="1"/>
</dbReference>
<comment type="caution">
    <text evidence="2">The sequence shown here is derived from an EMBL/GenBank/DDBJ whole genome shotgun (WGS) entry which is preliminary data.</text>
</comment>
<accession>A0A4Z0LVV4</accession>
<name>A0A4Z0LVV4_9GAMM</name>
<dbReference type="OrthoDB" id="9796766at2"/>
<reference evidence="2 3" key="1">
    <citation type="submission" date="2019-04" db="EMBL/GenBank/DDBJ databases">
        <title>Taxonomy of novel Haliea sp. from mangrove soil of West Coast of India.</title>
        <authorList>
            <person name="Verma A."/>
            <person name="Kumar P."/>
            <person name="Krishnamurthi S."/>
        </authorList>
    </citation>
    <scope>NUCLEOTIDE SEQUENCE [LARGE SCALE GENOMIC DNA]</scope>
    <source>
        <strain evidence="2 3">SAOS-164</strain>
    </source>
</reference>
<organism evidence="2 3">
    <name type="scientific">Mangrovimicrobium sediminis</name>
    <dbReference type="NCBI Taxonomy" id="2562682"/>
    <lineage>
        <taxon>Bacteria</taxon>
        <taxon>Pseudomonadati</taxon>
        <taxon>Pseudomonadota</taxon>
        <taxon>Gammaproteobacteria</taxon>
        <taxon>Cellvibrionales</taxon>
        <taxon>Halieaceae</taxon>
        <taxon>Mangrovimicrobium</taxon>
    </lineage>
</organism>
<dbReference type="Gene3D" id="2.60.120.620">
    <property type="entry name" value="q2cbj1_9rhob like domain"/>
    <property type="match status" value="1"/>
</dbReference>